<dbReference type="OMA" id="NYRGPQS"/>
<evidence type="ECO:0000259" key="5">
    <source>
        <dbReference type="Pfam" id="PF08190"/>
    </source>
</evidence>
<dbReference type="GO" id="GO:0000492">
    <property type="term" value="P:box C/D snoRNP assembly"/>
    <property type="evidence" value="ECO:0007669"/>
    <property type="project" value="TreeGrafter"/>
</dbReference>
<keyword evidence="7" id="KW-1185">Reference proteome</keyword>
<comment type="function">
    <text evidence="3">Involved in the assembly of C/D box small nucleolar ribonucleoprotein (snoRNP) particles. Recruits the SWI/SNF complex to the core promoter of rRNA genes and enhances pre-rRNA transcription. Mediates interaction of TELO2 with the R2TP complex which is necessary for the stability of MTOR and SMG1. Positively regulates the assembly and activity of the mTORC1 complex.</text>
</comment>
<gene>
    <name evidence="8" type="primary">LOC111595838</name>
</gene>
<dbReference type="GO" id="GO:1990904">
    <property type="term" value="C:ribonucleoprotein complex"/>
    <property type="evidence" value="ECO:0007669"/>
    <property type="project" value="TreeGrafter"/>
</dbReference>
<dbReference type="Pfam" id="PF18201">
    <property type="entry name" value="PIH1_CS"/>
    <property type="match status" value="1"/>
</dbReference>
<feature type="compositionally biased region" description="Low complexity" evidence="4">
    <location>
        <begin position="642"/>
        <end position="664"/>
    </location>
</feature>
<feature type="domain" description="PIH1 N-terminal" evidence="5">
    <location>
        <begin position="50"/>
        <end position="197"/>
    </location>
</feature>
<proteinExistence type="inferred from homology"/>
<feature type="region of interest" description="Disordered" evidence="4">
    <location>
        <begin position="939"/>
        <end position="961"/>
    </location>
</feature>
<feature type="compositionally biased region" description="Polar residues" evidence="4">
    <location>
        <begin position="665"/>
        <end position="688"/>
    </location>
</feature>
<feature type="compositionally biased region" description="Polar residues" evidence="4">
    <location>
        <begin position="546"/>
        <end position="566"/>
    </location>
</feature>
<dbReference type="InterPro" id="IPR041442">
    <property type="entry name" value="PIH1D1/2/3_CS-like"/>
</dbReference>
<dbReference type="PANTHER" id="PTHR22997:SF0">
    <property type="entry name" value="PIH1 DOMAIN-CONTAINING PROTEIN 1"/>
    <property type="match status" value="1"/>
</dbReference>
<feature type="compositionally biased region" description="Low complexity" evidence="4">
    <location>
        <begin position="617"/>
        <end position="631"/>
    </location>
</feature>
<dbReference type="OrthoDB" id="5135119at2759"/>
<dbReference type="PANTHER" id="PTHR22997">
    <property type="entry name" value="PIH1 DOMAIN-CONTAINING PROTEIN 1"/>
    <property type="match status" value="1"/>
</dbReference>
<organism evidence="7 8">
    <name type="scientific">Drosophila hydei</name>
    <name type="common">Fruit fly</name>
    <dbReference type="NCBI Taxonomy" id="7224"/>
    <lineage>
        <taxon>Eukaryota</taxon>
        <taxon>Metazoa</taxon>
        <taxon>Ecdysozoa</taxon>
        <taxon>Arthropoda</taxon>
        <taxon>Hexapoda</taxon>
        <taxon>Insecta</taxon>
        <taxon>Pterygota</taxon>
        <taxon>Neoptera</taxon>
        <taxon>Endopterygota</taxon>
        <taxon>Diptera</taxon>
        <taxon>Brachycera</taxon>
        <taxon>Muscomorpha</taxon>
        <taxon>Ephydroidea</taxon>
        <taxon>Drosophilidae</taxon>
        <taxon>Drosophila</taxon>
    </lineage>
</organism>
<dbReference type="InterPro" id="IPR012981">
    <property type="entry name" value="PIH1_N"/>
</dbReference>
<feature type="domain" description="PIH1D1/2/3 CS-like" evidence="6">
    <location>
        <begin position="258"/>
        <end position="333"/>
    </location>
</feature>
<feature type="compositionally biased region" description="Gly residues" evidence="4">
    <location>
        <begin position="714"/>
        <end position="724"/>
    </location>
</feature>
<evidence type="ECO:0000313" key="8">
    <source>
        <dbReference type="RefSeq" id="XP_023165514.2"/>
    </source>
</evidence>
<dbReference type="GeneID" id="111595838"/>
<feature type="region of interest" description="Disordered" evidence="4">
    <location>
        <begin position="437"/>
        <end position="533"/>
    </location>
</feature>
<dbReference type="Proteomes" id="UP000504633">
    <property type="component" value="Unplaced"/>
</dbReference>
<feature type="compositionally biased region" description="Low complexity" evidence="4">
    <location>
        <begin position="765"/>
        <end position="828"/>
    </location>
</feature>
<protein>
    <recommendedName>
        <fullName evidence="2">PIH1 domain-containing protein 1</fullName>
    </recommendedName>
</protein>
<evidence type="ECO:0000256" key="2">
    <source>
        <dbReference type="ARBA" id="ARBA00040540"/>
    </source>
</evidence>
<accession>A0A6J1LER2</accession>
<evidence type="ECO:0000259" key="6">
    <source>
        <dbReference type="Pfam" id="PF18201"/>
    </source>
</evidence>
<sequence>MSGHNNFIDGNDSFREQNLRFVRNEFEENINQFFSGEAADKGQAGNAAPPRESVVVQPTPGFCVKSFKVNSNEKFFINVCQAPEVPGPKDITDGELISILESTTPGSFRVPMSISEMRNTKDRSNNTVEVCDIAINPKFLAKIKKSQLFNNFFLQIVAEALSEKYNIQIMMDKTIILSNRKFIGTLVAHRVRNDEVQRAGGACGAAVEAIMANETPRPAQPSTSTKPSKLVQEIDEQHAANIRNRWSKNRQPLYKLRARIRDENVDEIHAELYLPNCVSSQEFSVDIGEDRILVESLKHGYLFDSFVRYKLNQDRAQALFDKTSKMLQIRIPISEQLAMDRYNAYGIGQRRQPNDASSFAPIRGGGGGSGAGGGNSIVNGGGSAVDDNFRRPMNYGRSDSFNNGNGNGFNNQRFSDIDNNKFGINQRYSDIDNNKFGNMQSNNFGRSNDGGNSGYSNFSNNNQRFNNNNIHGNVAPNKGNFNDNFRQQQPQQSQSHSSFLSRSFELRSNSASMPGSDNYRGPQYQQQQQQLPSNLGLARSISDLNYNNSHINKNNTDNNQRFYNNDRNMDTFRRSDNFSGGGGGGQESNHMNRAGSNFKFNNDRPAPPFGRPNNTGNFDNFNERNFNNEFRGPQPNNDYTLNFDSNKNNISNSSNNGNQQSFYNIPNSQTNGQSNYRGPNNSGSSGNTLSVLETVNALMKNQSNWQVGNNNYGFGPGKPIGGGNRNTKWNFDNNNGPGPKPPQTAIGNRPPFTNQGQGRAPRQINSNNTNYNNNINKQPNAARNKQPNQQQHQPQHLKQKQQEQPQPQQQPQKQIVKNVSTVKNVSVNGGKSKPVNGPPKSNAPAAPNTQDKSVNNKKEIETQKPPANTNVKVTGQKRVAEPAPVPLTKADIKRRKLAIKRGFLLGGFKLPYINNQKVTLPQPEDKSYAIMFFEQSPNYSTSGEELDDEEMAESQDYEQEGKNAGRTLVKRIRKRLHYEWAIKEEAKKYTSWQSWWTDYKWCDEAIKEELASFGSINLRNCFIPDLPRLTTEQVVDVIISQAQFGLVKNSDNYFNNMKSIFTLMNITFLENLKMPNTEKVQDMIRAVPNDFWTYKMRSMVFLWAQYKKISKTSSPATETGVKELQAIARDWKNPLFHWIAKQAFDELKAISEVEWPEHKQQYPTLESAATTS</sequence>
<evidence type="ECO:0000256" key="3">
    <source>
        <dbReference type="ARBA" id="ARBA00046233"/>
    </source>
</evidence>
<feature type="region of interest" description="Disordered" evidence="4">
    <location>
        <begin position="709"/>
        <end position="869"/>
    </location>
</feature>
<dbReference type="GO" id="GO:0097255">
    <property type="term" value="C:R2TP complex"/>
    <property type="evidence" value="ECO:0007669"/>
    <property type="project" value="TreeGrafter"/>
</dbReference>
<dbReference type="GO" id="GO:0006364">
    <property type="term" value="P:rRNA processing"/>
    <property type="evidence" value="ECO:0007669"/>
    <property type="project" value="TreeGrafter"/>
</dbReference>
<feature type="compositionally biased region" description="Polar residues" evidence="4">
    <location>
        <begin position="725"/>
        <end position="736"/>
    </location>
</feature>
<dbReference type="KEGG" id="dhe:111595838"/>
<comment type="similarity">
    <text evidence="1">Belongs to the PIH1 family.</text>
</comment>
<dbReference type="RefSeq" id="XP_023165514.2">
    <property type="nucleotide sequence ID" value="XM_023309746.2"/>
</dbReference>
<dbReference type="AlphaFoldDB" id="A0A6J1LER2"/>
<reference evidence="8" key="1">
    <citation type="submission" date="2025-08" db="UniProtKB">
        <authorList>
            <consortium name="RefSeq"/>
        </authorList>
    </citation>
    <scope>IDENTIFICATION</scope>
    <source>
        <strain evidence="8">15085-1641.00</strain>
        <tissue evidence="8">Whole body</tissue>
    </source>
</reference>
<feature type="region of interest" description="Disordered" evidence="4">
    <location>
        <begin position="349"/>
        <end position="411"/>
    </location>
</feature>
<dbReference type="Pfam" id="PF08190">
    <property type="entry name" value="PIH1"/>
    <property type="match status" value="1"/>
</dbReference>
<evidence type="ECO:0000256" key="4">
    <source>
        <dbReference type="SAM" id="MobiDB-lite"/>
    </source>
</evidence>
<name>A0A6J1LER2_DROHY</name>
<feature type="region of interest" description="Disordered" evidence="4">
    <location>
        <begin position="546"/>
        <end position="688"/>
    </location>
</feature>
<feature type="compositionally biased region" description="Low complexity" evidence="4">
    <location>
        <begin position="445"/>
        <end position="469"/>
    </location>
</feature>
<feature type="compositionally biased region" description="Gly residues" evidence="4">
    <location>
        <begin position="363"/>
        <end position="383"/>
    </location>
</feature>
<feature type="compositionally biased region" description="Acidic residues" evidence="4">
    <location>
        <begin position="944"/>
        <end position="958"/>
    </location>
</feature>
<evidence type="ECO:0000256" key="1">
    <source>
        <dbReference type="ARBA" id="ARBA00008511"/>
    </source>
</evidence>
<dbReference type="GO" id="GO:0005737">
    <property type="term" value="C:cytoplasm"/>
    <property type="evidence" value="ECO:0007669"/>
    <property type="project" value="TreeGrafter"/>
</dbReference>
<feature type="compositionally biased region" description="Low complexity" evidence="4">
    <location>
        <begin position="480"/>
        <end position="510"/>
    </location>
</feature>
<feature type="compositionally biased region" description="Polar residues" evidence="4">
    <location>
        <begin position="587"/>
        <end position="600"/>
    </location>
</feature>
<feature type="compositionally biased region" description="Low complexity" evidence="4">
    <location>
        <begin position="401"/>
        <end position="411"/>
    </location>
</feature>
<feature type="compositionally biased region" description="Basic and acidic residues" evidence="4">
    <location>
        <begin position="567"/>
        <end position="576"/>
    </location>
</feature>
<dbReference type="InterPro" id="IPR050734">
    <property type="entry name" value="PIH1/Kintoun_subfamily"/>
</dbReference>
<evidence type="ECO:0000313" key="7">
    <source>
        <dbReference type="Proteomes" id="UP000504633"/>
    </source>
</evidence>